<accession>R9R4I5</accession>
<protein>
    <submittedName>
        <fullName evidence="1">Uncharacterized protein</fullName>
    </submittedName>
</protein>
<evidence type="ECO:0000313" key="2">
    <source>
        <dbReference type="Proteomes" id="UP000014321"/>
    </source>
</evidence>
<name>R9R4I5_9CAUD</name>
<keyword evidence="2" id="KW-1185">Reference proteome</keyword>
<sequence length="42" mass="4972">MKLFPKNMFQYPIHLHHDHNTGMTIGAVHARCNAVLWEYYGE</sequence>
<dbReference type="EMBL" id="KC438283">
    <property type="protein sequence ID" value="AGI61847.1"/>
    <property type="molecule type" value="Genomic_DNA"/>
</dbReference>
<reference evidence="1 2" key="1">
    <citation type="journal article" date="2013" name="Virol. J.">
        <title>Whole genome sequencing and comparative genomic analyses of two Vibrio cholerae O139 Bengal-specific Podoviruses to other N4-like phages reveal extensive genetic diversity.</title>
        <authorList>
            <person name="Fouts D.E."/>
            <person name="Klumpp J."/>
            <person name="Bishop-Lilly K.A."/>
            <person name="Rajavel M."/>
            <person name="Willner K.M."/>
            <person name="Butani A."/>
            <person name="Henry M."/>
            <person name="Biswas B."/>
            <person name="Li M."/>
            <person name="Albert M.J."/>
            <person name="Loessner M.J."/>
            <person name="Calendar R."/>
            <person name="Sozhamannan S."/>
        </authorList>
    </citation>
    <scope>NUCLEOTIDE SEQUENCE [LARGE SCALE GENOMIC DNA]</scope>
</reference>
<organism evidence="1 2">
    <name type="scientific">Vibrio phage VCO139</name>
    <dbReference type="NCBI Taxonomy" id="1283073"/>
    <lineage>
        <taxon>Viruses</taxon>
        <taxon>Duplodnaviria</taxon>
        <taxon>Heunggongvirae</taxon>
        <taxon>Uroviricota</taxon>
        <taxon>Caudoviricetes</taxon>
        <taxon>Schitoviridae</taxon>
        <taxon>Pacinivirus</taxon>
        <taxon>Pacinivirus VCO139</taxon>
    </lineage>
</organism>
<gene>
    <name evidence="1" type="ORF">VCO139_0016</name>
</gene>
<evidence type="ECO:0000313" key="1">
    <source>
        <dbReference type="EMBL" id="AGI61847.1"/>
    </source>
</evidence>
<dbReference type="Proteomes" id="UP000014321">
    <property type="component" value="Segment"/>
</dbReference>
<proteinExistence type="predicted"/>